<gene>
    <name evidence="3" type="ORF">ACFOW1_15745</name>
</gene>
<sequence length="430" mass="49316">MKFSFILLASLGLSFYAYSQEKTTTLKPLNIGDKVPDIQFSMVNYPSKTAKLSDFTNKLVILDFWATWCTGCLHSFPKMDSLQQQYTDKLQVLLVNTKSTGDDEQKIKGLFNRLQPKNKQPYNLPSTLKDTIADKLFRHKSLPHYVWLFNGKIKAFTSSEQVTSKNIEAVLAGQPVAFRMKIDDYDYNNKEPLFLNGNGGNGSNILCRSMITGYTDGLPVTASKSETSDKLVTRFTMINSPIVRLYQKAYQKSVIKSRLLLEVKDAAKLVNNGDWDSWKYENTYCYEIITPAMSMDKVYARMRNDLSNFFGYTAAIEKRKVKCFVLRFNGSTNAVAIAERKSSNNFGRKETVTYMHNQKVTMLTDYLDELLSIPVLDESNYNLPVDMEFNSDMKNIQTLQRTLKTYGFDLVETERELEMFVLKEQDKSIN</sequence>
<evidence type="ECO:0000313" key="4">
    <source>
        <dbReference type="Proteomes" id="UP001595906"/>
    </source>
</evidence>
<dbReference type="InterPro" id="IPR013766">
    <property type="entry name" value="Thioredoxin_domain"/>
</dbReference>
<name>A0ABV8Q1Z5_9BACT</name>
<reference evidence="4" key="1">
    <citation type="journal article" date="2019" name="Int. J. Syst. Evol. Microbiol.">
        <title>The Global Catalogue of Microorganisms (GCM) 10K type strain sequencing project: providing services to taxonomists for standard genome sequencing and annotation.</title>
        <authorList>
            <consortium name="The Broad Institute Genomics Platform"/>
            <consortium name="The Broad Institute Genome Sequencing Center for Infectious Disease"/>
            <person name="Wu L."/>
            <person name="Ma J."/>
        </authorList>
    </citation>
    <scope>NUCLEOTIDE SEQUENCE [LARGE SCALE GENOMIC DNA]</scope>
    <source>
        <strain evidence="4">CECT 8010</strain>
    </source>
</reference>
<dbReference type="PANTHER" id="PTHR42852:SF13">
    <property type="entry name" value="PROTEIN DIPZ"/>
    <property type="match status" value="1"/>
</dbReference>
<dbReference type="EMBL" id="JBHSDC010000029">
    <property type="protein sequence ID" value="MFC4233354.1"/>
    <property type="molecule type" value="Genomic_DNA"/>
</dbReference>
<keyword evidence="4" id="KW-1185">Reference proteome</keyword>
<keyword evidence="1" id="KW-0732">Signal</keyword>
<comment type="caution">
    <text evidence="3">The sequence shown here is derived from an EMBL/GenBank/DDBJ whole genome shotgun (WGS) entry which is preliminary data.</text>
</comment>
<dbReference type="InterPro" id="IPR013740">
    <property type="entry name" value="Redoxin"/>
</dbReference>
<protein>
    <submittedName>
        <fullName evidence="3">TlpA family protein disulfide reductase</fullName>
    </submittedName>
</protein>
<evidence type="ECO:0000259" key="2">
    <source>
        <dbReference type="PROSITE" id="PS51352"/>
    </source>
</evidence>
<accession>A0ABV8Q1Z5</accession>
<proteinExistence type="predicted"/>
<dbReference type="InterPro" id="IPR036249">
    <property type="entry name" value="Thioredoxin-like_sf"/>
</dbReference>
<dbReference type="Gene3D" id="3.40.30.10">
    <property type="entry name" value="Glutaredoxin"/>
    <property type="match status" value="1"/>
</dbReference>
<dbReference type="CDD" id="cd02966">
    <property type="entry name" value="TlpA_like_family"/>
    <property type="match status" value="1"/>
</dbReference>
<feature type="signal peptide" evidence="1">
    <location>
        <begin position="1"/>
        <end position="19"/>
    </location>
</feature>
<feature type="domain" description="Thioredoxin" evidence="2">
    <location>
        <begin position="29"/>
        <end position="172"/>
    </location>
</feature>
<feature type="chain" id="PRO_5046280370" evidence="1">
    <location>
        <begin position="20"/>
        <end position="430"/>
    </location>
</feature>
<organism evidence="3 4">
    <name type="scientific">Parasediminibacterium paludis</name>
    <dbReference type="NCBI Taxonomy" id="908966"/>
    <lineage>
        <taxon>Bacteria</taxon>
        <taxon>Pseudomonadati</taxon>
        <taxon>Bacteroidota</taxon>
        <taxon>Chitinophagia</taxon>
        <taxon>Chitinophagales</taxon>
        <taxon>Chitinophagaceae</taxon>
        <taxon>Parasediminibacterium</taxon>
    </lineage>
</organism>
<dbReference type="Pfam" id="PF08534">
    <property type="entry name" value="Redoxin"/>
    <property type="match status" value="1"/>
</dbReference>
<dbReference type="PROSITE" id="PS51352">
    <property type="entry name" value="THIOREDOXIN_2"/>
    <property type="match status" value="1"/>
</dbReference>
<dbReference type="InterPro" id="IPR050553">
    <property type="entry name" value="Thioredoxin_ResA/DsbE_sf"/>
</dbReference>
<dbReference type="RefSeq" id="WP_379015595.1">
    <property type="nucleotide sequence ID" value="NZ_JBHSDC010000029.1"/>
</dbReference>
<dbReference type="PANTHER" id="PTHR42852">
    <property type="entry name" value="THIOL:DISULFIDE INTERCHANGE PROTEIN DSBE"/>
    <property type="match status" value="1"/>
</dbReference>
<evidence type="ECO:0000313" key="3">
    <source>
        <dbReference type="EMBL" id="MFC4233354.1"/>
    </source>
</evidence>
<dbReference type="SUPFAM" id="SSF52833">
    <property type="entry name" value="Thioredoxin-like"/>
    <property type="match status" value="1"/>
</dbReference>
<dbReference type="Proteomes" id="UP001595906">
    <property type="component" value="Unassembled WGS sequence"/>
</dbReference>
<evidence type="ECO:0000256" key="1">
    <source>
        <dbReference type="SAM" id="SignalP"/>
    </source>
</evidence>